<dbReference type="RefSeq" id="WP_009184927.1">
    <property type="nucleotide sequence ID" value="NZ_AMGM01000024.1"/>
</dbReference>
<feature type="domain" description="Bacterial surface antigen (D15)" evidence="4">
    <location>
        <begin position="150"/>
        <end position="381"/>
    </location>
</feature>
<keyword evidence="3" id="KW-0732">Signal</keyword>
<proteinExistence type="predicted"/>
<dbReference type="InterPro" id="IPR000184">
    <property type="entry name" value="Bac_surfAg_D15"/>
</dbReference>
<dbReference type="Proteomes" id="UP000004478">
    <property type="component" value="Unassembled WGS sequence"/>
</dbReference>
<reference evidence="5 6" key="1">
    <citation type="journal article" date="2012" name="J. Bacteriol.">
        <title>Draft Genome Sequence of Cecembia lonarensis Strain LW9T, Isolated from Lonar Lake, a Haloalkaline Lake in India.</title>
        <authorList>
            <person name="Shivaji S."/>
            <person name="Ara S."/>
            <person name="Singh A."/>
            <person name="Pinnaka A.K."/>
        </authorList>
    </citation>
    <scope>NUCLEOTIDE SEQUENCE [LARGE SCALE GENOMIC DNA]</scope>
    <source>
        <strain evidence="5 6">LW9</strain>
    </source>
</reference>
<dbReference type="GO" id="GO:0019867">
    <property type="term" value="C:outer membrane"/>
    <property type="evidence" value="ECO:0007669"/>
    <property type="project" value="InterPro"/>
</dbReference>
<evidence type="ECO:0000259" key="4">
    <source>
        <dbReference type="Pfam" id="PF01103"/>
    </source>
</evidence>
<dbReference type="Gene3D" id="2.40.160.50">
    <property type="entry name" value="membrane protein fhac: a member of the omp85/tpsb transporter family"/>
    <property type="match status" value="1"/>
</dbReference>
<evidence type="ECO:0000256" key="3">
    <source>
        <dbReference type="SAM" id="SignalP"/>
    </source>
</evidence>
<dbReference type="OrthoDB" id="9771071at2"/>
<feature type="signal peptide" evidence="3">
    <location>
        <begin position="1"/>
        <end position="16"/>
    </location>
</feature>
<organism evidence="5 6">
    <name type="scientific">Cecembia lonarensis (strain CCUG 58316 / KCTC 22772 / LW9)</name>
    <dbReference type="NCBI Taxonomy" id="1225176"/>
    <lineage>
        <taxon>Bacteria</taxon>
        <taxon>Pseudomonadati</taxon>
        <taxon>Bacteroidota</taxon>
        <taxon>Cytophagia</taxon>
        <taxon>Cytophagales</taxon>
        <taxon>Cyclobacteriaceae</taxon>
        <taxon>Cecembia</taxon>
    </lineage>
</organism>
<dbReference type="EMBL" id="AMGM01000024">
    <property type="protein sequence ID" value="EKB49500.1"/>
    <property type="molecule type" value="Genomic_DNA"/>
</dbReference>
<dbReference type="AlphaFoldDB" id="K1KZ90"/>
<sequence>MKKSFLFLFISVFLLAKTQAQIFQDSIKQEKTGIWDKAFDLGDQIIDLISGENWAFIPIIVYSPETSLGLGIRAIRVFQFKDQENALLRPSSLPITFLYTLNRQAIFTSEINLWSNANKNFFNARLELSDFPFRFYGIGQEPVVEEGEFYSTRYAYLHLLYQKRLTKGLYLGGRYEFRVDNIYEKKEGGLLDAGNILGSDGQRLSGMGIVLSHDTRDQIFQPTKGWFSTITLMGFPDWLGSNFTFSQYTIDVRKYTLIGSQKVLTIQSWWNLTSGNAPFQHISLMGGSERMRGFFEGRYRDRHAMIQQAELRTPIYRNLGMVFFGHSGLVFPNFDNIKLSKMRYGAGLGFRYRLNKEGLNVRLDFAYGDQKAFYFGLNEAF</sequence>
<keyword evidence="2" id="KW-0472">Membrane</keyword>
<evidence type="ECO:0000256" key="2">
    <source>
        <dbReference type="ARBA" id="ARBA00023136"/>
    </source>
</evidence>
<evidence type="ECO:0000313" key="5">
    <source>
        <dbReference type="EMBL" id="EKB49500.1"/>
    </source>
</evidence>
<accession>K1KZ90</accession>
<dbReference type="Pfam" id="PF01103">
    <property type="entry name" value="Omp85"/>
    <property type="match status" value="1"/>
</dbReference>
<gene>
    <name evidence="5" type="ORF">B879_01897</name>
</gene>
<keyword evidence="6" id="KW-1185">Reference proteome</keyword>
<protein>
    <submittedName>
        <fullName evidence="5">Outer membrane protein/protective antigen OMA87</fullName>
    </submittedName>
</protein>
<name>K1KZ90_CECL9</name>
<evidence type="ECO:0000256" key="1">
    <source>
        <dbReference type="ARBA" id="ARBA00004370"/>
    </source>
</evidence>
<comment type="caution">
    <text evidence="5">The sequence shown here is derived from an EMBL/GenBank/DDBJ whole genome shotgun (WGS) entry which is preliminary data.</text>
</comment>
<evidence type="ECO:0000313" key="6">
    <source>
        <dbReference type="Proteomes" id="UP000004478"/>
    </source>
</evidence>
<comment type="subcellular location">
    <subcellularLocation>
        <location evidence="1">Membrane</location>
    </subcellularLocation>
</comment>
<feature type="chain" id="PRO_5003847053" evidence="3">
    <location>
        <begin position="17"/>
        <end position="381"/>
    </location>
</feature>